<dbReference type="PROSITE" id="PS50943">
    <property type="entry name" value="HTH_CROC1"/>
    <property type="match status" value="1"/>
</dbReference>
<feature type="domain" description="HTH cro/C1-type" evidence="6">
    <location>
        <begin position="80"/>
        <end position="134"/>
    </location>
</feature>
<protein>
    <submittedName>
        <fullName evidence="7">Multiprotein bridging factor 1, N-terminal</fullName>
    </submittedName>
</protein>
<gene>
    <name evidence="7" type="ORF">OT_ostta15g02760</name>
</gene>
<dbReference type="Proteomes" id="UP000009170">
    <property type="component" value="Unassembled WGS sequence"/>
</dbReference>
<dbReference type="GO" id="GO:0003713">
    <property type="term" value="F:transcription coactivator activity"/>
    <property type="evidence" value="ECO:0007669"/>
    <property type="project" value="UniProtKB-ARBA"/>
</dbReference>
<evidence type="ECO:0000256" key="4">
    <source>
        <dbReference type="ARBA" id="ARBA00023163"/>
    </source>
</evidence>
<dbReference type="Gene3D" id="1.10.260.40">
    <property type="entry name" value="lambda repressor-like DNA-binding domains"/>
    <property type="match status" value="1"/>
</dbReference>
<keyword evidence="3" id="KW-0238">DNA-binding</keyword>
<evidence type="ECO:0000256" key="3">
    <source>
        <dbReference type="ARBA" id="ARBA00023125"/>
    </source>
</evidence>
<comment type="caution">
    <text evidence="7">The sequence shown here is derived from an EMBL/GenBank/DDBJ whole genome shotgun (WGS) entry which is preliminary data.</text>
</comment>
<dbReference type="AlphaFoldDB" id="A0A096PAC2"/>
<evidence type="ECO:0000256" key="1">
    <source>
        <dbReference type="ARBA" id="ARBA00009802"/>
    </source>
</evidence>
<dbReference type="Pfam" id="PF01381">
    <property type="entry name" value="HTH_3"/>
    <property type="match status" value="1"/>
</dbReference>
<dbReference type="Pfam" id="PF08523">
    <property type="entry name" value="MBF1"/>
    <property type="match status" value="1"/>
</dbReference>
<dbReference type="FunFam" id="1.10.260.40:FF:000018">
    <property type="entry name" value="Multiprotein bridging factor 1"/>
    <property type="match status" value="1"/>
</dbReference>
<evidence type="ECO:0000313" key="8">
    <source>
        <dbReference type="Proteomes" id="UP000009170"/>
    </source>
</evidence>
<accession>A0A096PAC2</accession>
<dbReference type="OrthoDB" id="495525at2759"/>
<evidence type="ECO:0000256" key="2">
    <source>
        <dbReference type="ARBA" id="ARBA00023015"/>
    </source>
</evidence>
<dbReference type="EMBL" id="CAID01000015">
    <property type="protein sequence ID" value="CEG01869.1"/>
    <property type="molecule type" value="Genomic_DNA"/>
</dbReference>
<evidence type="ECO:0000259" key="6">
    <source>
        <dbReference type="PROSITE" id="PS50943"/>
    </source>
</evidence>
<dbReference type="PANTHER" id="PTHR10245">
    <property type="entry name" value="ENDOTHELIAL DIFFERENTIATION-RELATED FACTOR 1 MULTIPROTEIN BRIDGING FACTOR 1"/>
    <property type="match status" value="1"/>
</dbReference>
<dbReference type="InterPro" id="IPR001387">
    <property type="entry name" value="Cro/C1-type_HTH"/>
</dbReference>
<dbReference type="KEGG" id="ota:OT_ostta15g02760"/>
<dbReference type="InterPro" id="IPR013729">
    <property type="entry name" value="MBF1_N"/>
</dbReference>
<proteinExistence type="inferred from homology"/>
<dbReference type="SUPFAM" id="SSF47413">
    <property type="entry name" value="lambda repressor-like DNA-binding domains"/>
    <property type="match status" value="1"/>
</dbReference>
<dbReference type="InterPro" id="IPR010982">
    <property type="entry name" value="Lambda_DNA-bd_dom_sf"/>
</dbReference>
<dbReference type="SMART" id="SM00530">
    <property type="entry name" value="HTH_XRE"/>
    <property type="match status" value="1"/>
</dbReference>
<name>A0A096PAC2_OSTTA</name>
<sequence>MSHQDWKEITIGKRANASSSGGMNMKQAKDPKAVAAALRAGMAVQTVKKDSGAGRNALKLELDDENLTHKTVSADVKKAILQGRLAKKLTQAQLAQQINEKPQIVQEYESGKAIPNQQILGKLERILGVKLRGKGVGK</sequence>
<reference evidence="8" key="1">
    <citation type="journal article" date="2006" name="Proc. Natl. Acad. Sci. U.S.A.">
        <title>Genome analysis of the smallest free-living eukaryote Ostreococcus tauri unveils many unique features.</title>
        <authorList>
            <person name="Derelle E."/>
            <person name="Ferraz C."/>
            <person name="Rombauts S."/>
            <person name="Rouze P."/>
            <person name="Worden A.Z."/>
            <person name="Robbens S."/>
            <person name="Partensky F."/>
            <person name="Degroeve S."/>
            <person name="Echeynie S."/>
            <person name="Cooke R."/>
            <person name="Saeys Y."/>
            <person name="Wuyts J."/>
            <person name="Jabbari K."/>
            <person name="Bowler C."/>
            <person name="Panaud O."/>
            <person name="Piegu B."/>
            <person name="Ball S.G."/>
            <person name="Ral J.-P."/>
            <person name="Bouget F.-Y."/>
            <person name="Piganeau G."/>
            <person name="De Baets B."/>
            <person name="Picard A."/>
            <person name="Delseny M."/>
            <person name="Demaille J."/>
            <person name="Van de Peer Y."/>
            <person name="Moreau H."/>
        </authorList>
    </citation>
    <scope>NUCLEOTIDE SEQUENCE [LARGE SCALE GENOMIC DNA]</scope>
    <source>
        <strain evidence="8">OTTH 0595 / CCAP 157/2 / RCC745</strain>
    </source>
</reference>
<keyword evidence="8" id="KW-1185">Reference proteome</keyword>
<dbReference type="InParanoid" id="A0A096PAC2"/>
<dbReference type="GO" id="GO:0005634">
    <property type="term" value="C:nucleus"/>
    <property type="evidence" value="ECO:0007669"/>
    <property type="project" value="TreeGrafter"/>
</dbReference>
<dbReference type="STRING" id="70448.A0A096PAC2"/>
<feature type="compositionally biased region" description="Basic and acidic residues" evidence="5">
    <location>
        <begin position="1"/>
        <end position="11"/>
    </location>
</feature>
<dbReference type="RefSeq" id="XP_022841216.1">
    <property type="nucleotide sequence ID" value="XM_022982463.1"/>
</dbReference>
<feature type="region of interest" description="Disordered" evidence="5">
    <location>
        <begin position="1"/>
        <end position="28"/>
    </location>
</feature>
<comment type="similarity">
    <text evidence="1">Belongs to the MBF1 family.</text>
</comment>
<dbReference type="FunCoup" id="A0A096PAC2">
    <property type="interactions" value="1608"/>
</dbReference>
<evidence type="ECO:0000313" key="7">
    <source>
        <dbReference type="EMBL" id="CEG01869.1"/>
    </source>
</evidence>
<keyword evidence="4" id="KW-0804">Transcription</keyword>
<dbReference type="GO" id="GO:0003677">
    <property type="term" value="F:DNA binding"/>
    <property type="evidence" value="ECO:0007669"/>
    <property type="project" value="UniProtKB-KW"/>
</dbReference>
<evidence type="ECO:0000256" key="5">
    <source>
        <dbReference type="SAM" id="MobiDB-lite"/>
    </source>
</evidence>
<keyword evidence="2" id="KW-0805">Transcription regulation</keyword>
<dbReference type="CDD" id="cd00093">
    <property type="entry name" value="HTH_XRE"/>
    <property type="match status" value="1"/>
</dbReference>
<organism evidence="7 8">
    <name type="scientific">Ostreococcus tauri</name>
    <name type="common">Marine green alga</name>
    <dbReference type="NCBI Taxonomy" id="70448"/>
    <lineage>
        <taxon>Eukaryota</taxon>
        <taxon>Viridiplantae</taxon>
        <taxon>Chlorophyta</taxon>
        <taxon>Mamiellophyceae</taxon>
        <taxon>Mamiellales</taxon>
        <taxon>Bathycoccaceae</taxon>
        <taxon>Ostreococcus</taxon>
    </lineage>
</organism>
<dbReference type="PANTHER" id="PTHR10245:SF15">
    <property type="entry name" value="ENDOTHELIAL DIFFERENTIATION-RELATED FACTOR 1"/>
    <property type="match status" value="1"/>
</dbReference>
<reference evidence="7 8" key="2">
    <citation type="journal article" date="2014" name="BMC Genomics">
        <title>An improved genome of the model marine alga Ostreococcus tauri unfolds by assessing Illumina de novo assemblies.</title>
        <authorList>
            <person name="Blanc-Mathieu R."/>
            <person name="Verhelst B."/>
            <person name="Derelle E."/>
            <person name="Rombauts S."/>
            <person name="Bouget F.Y."/>
            <person name="Carre I."/>
            <person name="Chateau A."/>
            <person name="Eyre-Walker A."/>
            <person name="Grimsley N."/>
            <person name="Moreau H."/>
            <person name="Piegu B."/>
            <person name="Rivals E."/>
            <person name="Schackwitz W."/>
            <person name="Van de Peer Y."/>
            <person name="Piganeau G."/>
        </authorList>
    </citation>
    <scope>NUCLEOTIDE SEQUENCE [LARGE SCALE GENOMIC DNA]</scope>
    <source>
        <strain evidence="8">OTTH 0595 / CCAP 157/2 / RCC745</strain>
    </source>
</reference>
<dbReference type="GeneID" id="34946451"/>